<comment type="similarity">
    <text evidence="6">Belongs to the YccS/YhfK family.</text>
</comment>
<evidence type="ECO:0000256" key="1">
    <source>
        <dbReference type="ARBA" id="ARBA00004651"/>
    </source>
</evidence>
<evidence type="ECO:0000259" key="9">
    <source>
        <dbReference type="Pfam" id="PF13515"/>
    </source>
</evidence>
<dbReference type="InterPro" id="IPR032692">
    <property type="entry name" value="YccS_N"/>
</dbReference>
<organism evidence="10 11">
    <name type="scientific">Maribacter dokdonensis</name>
    <dbReference type="NCBI Taxonomy" id="320912"/>
    <lineage>
        <taxon>Bacteria</taxon>
        <taxon>Pseudomonadati</taxon>
        <taxon>Bacteroidota</taxon>
        <taxon>Flavobacteriia</taxon>
        <taxon>Flavobacteriales</taxon>
        <taxon>Flavobacteriaceae</taxon>
        <taxon>Maribacter</taxon>
    </lineage>
</organism>
<keyword evidence="4 7" id="KW-1133">Transmembrane helix</keyword>
<feature type="transmembrane region" description="Helical" evidence="7">
    <location>
        <begin position="55"/>
        <end position="74"/>
    </location>
</feature>
<feature type="transmembrane region" description="Helical" evidence="7">
    <location>
        <begin position="127"/>
        <end position="149"/>
    </location>
</feature>
<accession>A0A1H4PTN5</accession>
<feature type="transmembrane region" description="Helical" evidence="7">
    <location>
        <begin position="80"/>
        <end position="98"/>
    </location>
</feature>
<dbReference type="AlphaFoldDB" id="A0A1H4PTN5"/>
<feature type="transmembrane region" description="Helical" evidence="7">
    <location>
        <begin position="478"/>
        <end position="496"/>
    </location>
</feature>
<keyword evidence="2" id="KW-1003">Cell membrane</keyword>
<feature type="transmembrane region" description="Helical" evidence="7">
    <location>
        <begin position="105"/>
        <end position="121"/>
    </location>
</feature>
<keyword evidence="5 7" id="KW-0472">Membrane</keyword>
<feature type="transmembrane region" description="Helical" evidence="7">
    <location>
        <begin position="20"/>
        <end position="43"/>
    </location>
</feature>
<dbReference type="PANTHER" id="PTHR30509">
    <property type="entry name" value="P-HYDROXYBENZOIC ACID EFFLUX PUMP SUBUNIT-RELATED"/>
    <property type="match status" value="1"/>
</dbReference>
<dbReference type="GO" id="GO:0005886">
    <property type="term" value="C:plasma membrane"/>
    <property type="evidence" value="ECO:0007669"/>
    <property type="project" value="UniProtKB-SubCell"/>
</dbReference>
<evidence type="ECO:0000256" key="7">
    <source>
        <dbReference type="SAM" id="Phobius"/>
    </source>
</evidence>
<dbReference type="RefSeq" id="WP_254780415.1">
    <property type="nucleotide sequence ID" value="NZ_FNTB01000001.1"/>
</dbReference>
<dbReference type="Proteomes" id="UP000183038">
    <property type="component" value="Unassembled WGS sequence"/>
</dbReference>
<evidence type="ECO:0000313" key="10">
    <source>
        <dbReference type="EMBL" id="SEC10588.1"/>
    </source>
</evidence>
<reference evidence="10 11" key="1">
    <citation type="submission" date="2016-10" db="EMBL/GenBank/DDBJ databases">
        <authorList>
            <person name="de Groot N.N."/>
        </authorList>
    </citation>
    <scope>NUCLEOTIDE SEQUENCE [LARGE SCALE GENOMIC DNA]</scope>
    <source>
        <strain evidence="10 11">MAR_2009_71</strain>
    </source>
</reference>
<protein>
    <submittedName>
        <fullName evidence="10">Uncharacterized membrane protein YccC</fullName>
    </submittedName>
</protein>
<dbReference type="InterPro" id="IPR049453">
    <property type="entry name" value="Memb_transporter_dom"/>
</dbReference>
<dbReference type="PANTHER" id="PTHR30509:SF8">
    <property type="entry name" value="INNER MEMBRANE PROTEIN YCCS"/>
    <property type="match status" value="1"/>
</dbReference>
<dbReference type="Pfam" id="PF12805">
    <property type="entry name" value="FUSC-like"/>
    <property type="match status" value="1"/>
</dbReference>
<keyword evidence="3 7" id="KW-0812">Transmembrane</keyword>
<feature type="transmembrane region" description="Helical" evidence="7">
    <location>
        <begin position="440"/>
        <end position="471"/>
    </location>
</feature>
<evidence type="ECO:0000313" key="11">
    <source>
        <dbReference type="Proteomes" id="UP000183038"/>
    </source>
</evidence>
<dbReference type="Pfam" id="PF13515">
    <property type="entry name" value="FUSC_2"/>
    <property type="match status" value="1"/>
</dbReference>
<feature type="transmembrane region" description="Helical" evidence="7">
    <location>
        <begin position="508"/>
        <end position="526"/>
    </location>
</feature>
<evidence type="ECO:0000256" key="5">
    <source>
        <dbReference type="ARBA" id="ARBA00023136"/>
    </source>
</evidence>
<evidence type="ECO:0000256" key="6">
    <source>
        <dbReference type="ARBA" id="ARBA00043993"/>
    </source>
</evidence>
<feature type="domain" description="Integral membrane protein YccS N-terminal" evidence="8">
    <location>
        <begin position="59"/>
        <end position="308"/>
    </location>
</feature>
<name>A0A1H4PTN5_9FLAO</name>
<sequence length="723" mass="82389">MGSTHFTKSVLTVIAVITPLAIGITTGYSEIGVAICFGAFWCNPSDVHGSLKHKVYGILFSAALVMVVSFIGGYLHYSPWLSVIILGVVSFAISMISAYGFRASLISFSGLLALVISFAHTPDQLKIYEFSLLVGLGGMWYLALSLLWYKINPKGQTEEVLYETIGNTGKLLKKRGKLIGKKANRKKLKKSLFLLQSELTEQHNTLREILILSRKNSGISVYNGKRVLVLAQLIEMLENAGANPVNYLKMDEQFQGYPEFAKLFQHIISEMAEQLQMVAVIGNKPTKIPKHNKLKILFNDLDSKIQELGGIKDAQAYEAFIMFQNFLEYQEKQFDKIKRIKWLLSDHDVASEEFIDKEILKHFLISQDYSPRILLRNLSFRSTIFRHSLRMGITLMIGFVLGNLFSFQNAYWILLTIILIMRPNYGLTKARSKDRTVGTIIGGLIATVIVFLVQDVYVYAILALISFVIALSMLQKNYKASAIYVTLSIVFIYGILQPDVMTVIQYRILDTLLGAVLSYLGFLFLWPSWSFQEIRKDVVKSVEANRTYLSEIANFYIHKGNVPTSYRLARKNAFLETSNLSSAFQRMTQEPHSKQKNLNEIYQLVELNHNFLSSLASWSIYIQHHTTTEASERLNNIITKIDENLESVLKMLSIDAADKQVINLDEVISFEKQLPKFQSEEVNLSADDSHKYKRNHQEEQLIWEQLRWLYSLSVNMMKLTSSL</sequence>
<evidence type="ECO:0000256" key="3">
    <source>
        <dbReference type="ARBA" id="ARBA00022692"/>
    </source>
</evidence>
<evidence type="ECO:0000256" key="4">
    <source>
        <dbReference type="ARBA" id="ARBA00022989"/>
    </source>
</evidence>
<feature type="domain" description="Integral membrane bound transporter" evidence="9">
    <location>
        <begin position="398"/>
        <end position="518"/>
    </location>
</feature>
<dbReference type="EMBL" id="FNTB01000001">
    <property type="protein sequence ID" value="SEC10588.1"/>
    <property type="molecule type" value="Genomic_DNA"/>
</dbReference>
<gene>
    <name evidence="10" type="ORF">SAMN05192540_2368</name>
</gene>
<comment type="subcellular location">
    <subcellularLocation>
        <location evidence="1">Cell membrane</location>
        <topology evidence="1">Multi-pass membrane protein</topology>
    </subcellularLocation>
</comment>
<evidence type="ECO:0000259" key="8">
    <source>
        <dbReference type="Pfam" id="PF12805"/>
    </source>
</evidence>
<evidence type="ECO:0000256" key="2">
    <source>
        <dbReference type="ARBA" id="ARBA00022475"/>
    </source>
</evidence>
<proteinExistence type="inferred from homology"/>
<feature type="transmembrane region" description="Helical" evidence="7">
    <location>
        <begin position="395"/>
        <end position="420"/>
    </location>
</feature>